<dbReference type="AlphaFoldDB" id="A0A9P4IT91"/>
<dbReference type="Proteomes" id="UP000799439">
    <property type="component" value="Unassembled WGS sequence"/>
</dbReference>
<dbReference type="EMBL" id="ML996091">
    <property type="protein sequence ID" value="KAF2149587.1"/>
    <property type="molecule type" value="Genomic_DNA"/>
</dbReference>
<feature type="compositionally biased region" description="Basic and acidic residues" evidence="1">
    <location>
        <begin position="160"/>
        <end position="175"/>
    </location>
</feature>
<reference evidence="2" key="1">
    <citation type="journal article" date="2020" name="Stud. Mycol.">
        <title>101 Dothideomycetes genomes: a test case for predicting lifestyles and emergence of pathogens.</title>
        <authorList>
            <person name="Haridas S."/>
            <person name="Albert R."/>
            <person name="Binder M."/>
            <person name="Bloem J."/>
            <person name="Labutti K."/>
            <person name="Salamov A."/>
            <person name="Andreopoulos B."/>
            <person name="Baker S."/>
            <person name="Barry K."/>
            <person name="Bills G."/>
            <person name="Bluhm B."/>
            <person name="Cannon C."/>
            <person name="Castanera R."/>
            <person name="Culley D."/>
            <person name="Daum C."/>
            <person name="Ezra D."/>
            <person name="Gonzalez J."/>
            <person name="Henrissat B."/>
            <person name="Kuo A."/>
            <person name="Liang C."/>
            <person name="Lipzen A."/>
            <person name="Lutzoni F."/>
            <person name="Magnuson J."/>
            <person name="Mondo S."/>
            <person name="Nolan M."/>
            <person name="Ohm R."/>
            <person name="Pangilinan J."/>
            <person name="Park H.-J."/>
            <person name="Ramirez L."/>
            <person name="Alfaro M."/>
            <person name="Sun H."/>
            <person name="Tritt A."/>
            <person name="Yoshinaga Y."/>
            <person name="Zwiers L.-H."/>
            <person name="Turgeon B."/>
            <person name="Goodwin S."/>
            <person name="Spatafora J."/>
            <person name="Crous P."/>
            <person name="Grigoriev I."/>
        </authorList>
    </citation>
    <scope>NUCLEOTIDE SEQUENCE</scope>
    <source>
        <strain evidence="2">CBS 260.36</strain>
    </source>
</reference>
<feature type="region of interest" description="Disordered" evidence="1">
    <location>
        <begin position="1"/>
        <end position="48"/>
    </location>
</feature>
<proteinExistence type="predicted"/>
<evidence type="ECO:0000256" key="1">
    <source>
        <dbReference type="SAM" id="MobiDB-lite"/>
    </source>
</evidence>
<keyword evidence="3" id="KW-1185">Reference proteome</keyword>
<comment type="caution">
    <text evidence="2">The sequence shown here is derived from an EMBL/GenBank/DDBJ whole genome shotgun (WGS) entry which is preliminary data.</text>
</comment>
<evidence type="ECO:0000313" key="3">
    <source>
        <dbReference type="Proteomes" id="UP000799439"/>
    </source>
</evidence>
<feature type="region of interest" description="Disordered" evidence="1">
    <location>
        <begin position="160"/>
        <end position="187"/>
    </location>
</feature>
<gene>
    <name evidence="2" type="ORF">K461DRAFT_324061</name>
</gene>
<protein>
    <submittedName>
        <fullName evidence="2">Uncharacterized protein</fullName>
    </submittedName>
</protein>
<evidence type="ECO:0000313" key="2">
    <source>
        <dbReference type="EMBL" id="KAF2149587.1"/>
    </source>
</evidence>
<name>A0A9P4IT91_9PEZI</name>
<sequence>MPGYNSWPNNRSNGRGSRGGGRGNGHPTQGPAGVSKYDQQLRNQGINHARRATLLAGVPMTKDEAHGNGKLEIPPTLSNTNRDIVKVNDKRIEEYLKQLKDNSDKWEEHKAKIKAREEALAELKKVSAAFEKKDAEIIENIDRMQSTNKRIVLGDAKDKLEEAEKKKREDEELKKRIAVPQMQQKQK</sequence>
<organism evidence="2 3">
    <name type="scientific">Myriangium duriaei CBS 260.36</name>
    <dbReference type="NCBI Taxonomy" id="1168546"/>
    <lineage>
        <taxon>Eukaryota</taxon>
        <taxon>Fungi</taxon>
        <taxon>Dikarya</taxon>
        <taxon>Ascomycota</taxon>
        <taxon>Pezizomycotina</taxon>
        <taxon>Dothideomycetes</taxon>
        <taxon>Dothideomycetidae</taxon>
        <taxon>Myriangiales</taxon>
        <taxon>Myriangiaceae</taxon>
        <taxon>Myriangium</taxon>
    </lineage>
</organism>
<accession>A0A9P4IT91</accession>
<feature type="compositionally biased region" description="Polar residues" evidence="1">
    <location>
        <begin position="37"/>
        <end position="46"/>
    </location>
</feature>